<name>A0ABT9S1S7_9MICC</name>
<dbReference type="Gene3D" id="3.40.50.300">
    <property type="entry name" value="P-loop containing nucleotide triphosphate hydrolases"/>
    <property type="match status" value="1"/>
</dbReference>
<dbReference type="Proteomes" id="UP001226577">
    <property type="component" value="Unassembled WGS sequence"/>
</dbReference>
<sequence length="211" mass="22983">MIILVAHQKGGVGKSTIAVNLAVEFASKGKSVIIVEADPTVKTSSTWAKDREDGGYSPITTVRQTGNLRGTLLDLADKYDVVIVDAPGKDSSEMRTAMTAADLMLVPIPPSQPDLDTTESLVVTINQARDFNPDLKALAVLNRVPTNVFSDADSEARTYLADFPELRIAHTKLHDRKVYQTSVSEGLGVVEMKDSKAKREIQLLTEEVMAW</sequence>
<dbReference type="EMBL" id="JAUSRE010000027">
    <property type="protein sequence ID" value="MDP9890424.1"/>
    <property type="molecule type" value="Genomic_DNA"/>
</dbReference>
<dbReference type="PANTHER" id="PTHR13696">
    <property type="entry name" value="P-LOOP CONTAINING NUCLEOSIDE TRIPHOSPHATE HYDROLASE"/>
    <property type="match status" value="1"/>
</dbReference>
<dbReference type="CDD" id="cd02042">
    <property type="entry name" value="ParAB_family"/>
    <property type="match status" value="1"/>
</dbReference>
<organism evidence="2 3">
    <name type="scientific">Pseudarthrobacter enclensis</name>
    <dbReference type="NCBI Taxonomy" id="993070"/>
    <lineage>
        <taxon>Bacteria</taxon>
        <taxon>Bacillati</taxon>
        <taxon>Actinomycetota</taxon>
        <taxon>Actinomycetes</taxon>
        <taxon>Micrococcales</taxon>
        <taxon>Micrococcaceae</taxon>
        <taxon>Pseudarthrobacter</taxon>
    </lineage>
</organism>
<evidence type="ECO:0000313" key="3">
    <source>
        <dbReference type="Proteomes" id="UP001226577"/>
    </source>
</evidence>
<dbReference type="InterPro" id="IPR050678">
    <property type="entry name" value="DNA_Partitioning_ATPase"/>
</dbReference>
<keyword evidence="3" id="KW-1185">Reference proteome</keyword>
<accession>A0ABT9S1S7</accession>
<evidence type="ECO:0000259" key="1">
    <source>
        <dbReference type="Pfam" id="PF01656"/>
    </source>
</evidence>
<dbReference type="PIRSF" id="PIRSF009320">
    <property type="entry name" value="Nuc_binding_HP_1000"/>
    <property type="match status" value="1"/>
</dbReference>
<dbReference type="SUPFAM" id="SSF52540">
    <property type="entry name" value="P-loop containing nucleoside triphosphate hydrolases"/>
    <property type="match status" value="1"/>
</dbReference>
<dbReference type="InterPro" id="IPR027417">
    <property type="entry name" value="P-loop_NTPase"/>
</dbReference>
<dbReference type="InterPro" id="IPR002586">
    <property type="entry name" value="CobQ/CobB/MinD/ParA_Nub-bd_dom"/>
</dbReference>
<dbReference type="PANTHER" id="PTHR13696:SF96">
    <property type="entry name" value="COBQ_COBB_MIND_PARA NUCLEOTIDE BINDING DOMAIN-CONTAINING PROTEIN"/>
    <property type="match status" value="1"/>
</dbReference>
<evidence type="ECO:0000313" key="2">
    <source>
        <dbReference type="EMBL" id="MDP9890424.1"/>
    </source>
</evidence>
<dbReference type="Pfam" id="PF01656">
    <property type="entry name" value="CbiA"/>
    <property type="match status" value="1"/>
</dbReference>
<proteinExistence type="predicted"/>
<gene>
    <name evidence="2" type="ORF">J2X98_004038</name>
</gene>
<feature type="domain" description="CobQ/CobB/MinD/ParA nucleotide binding" evidence="1">
    <location>
        <begin position="3"/>
        <end position="147"/>
    </location>
</feature>
<reference evidence="2 3" key="1">
    <citation type="submission" date="2023-07" db="EMBL/GenBank/DDBJ databases">
        <title>Sorghum-associated microbial communities from plants grown in Nebraska, USA.</title>
        <authorList>
            <person name="Schachtman D."/>
        </authorList>
    </citation>
    <scope>NUCLEOTIDE SEQUENCE [LARGE SCALE GENOMIC DNA]</scope>
    <source>
        <strain evidence="2 3">CC222</strain>
    </source>
</reference>
<protein>
    <submittedName>
        <fullName evidence="2">Chromosome partitioning protein</fullName>
    </submittedName>
</protein>
<dbReference type="RefSeq" id="WP_307311677.1">
    <property type="nucleotide sequence ID" value="NZ_JAUSRE010000027.1"/>
</dbReference>
<comment type="caution">
    <text evidence="2">The sequence shown here is derived from an EMBL/GenBank/DDBJ whole genome shotgun (WGS) entry which is preliminary data.</text>
</comment>